<dbReference type="GO" id="GO:0008843">
    <property type="term" value="F:endochitinase activity"/>
    <property type="evidence" value="ECO:0007669"/>
    <property type="project" value="UniProtKB-EC"/>
</dbReference>
<feature type="domain" description="GH18" evidence="12">
    <location>
        <begin position="547"/>
        <end position="738"/>
    </location>
</feature>
<evidence type="ECO:0000256" key="11">
    <source>
        <dbReference type="SAM" id="SignalP"/>
    </source>
</evidence>
<feature type="signal peptide" evidence="11">
    <location>
        <begin position="1"/>
        <end position="20"/>
    </location>
</feature>
<keyword evidence="14" id="KW-1185">Reference proteome</keyword>
<evidence type="ECO:0000256" key="2">
    <source>
        <dbReference type="ARBA" id="ARBA00004613"/>
    </source>
</evidence>
<evidence type="ECO:0000256" key="7">
    <source>
        <dbReference type="ARBA" id="ARBA00023277"/>
    </source>
</evidence>
<dbReference type="PROSITE" id="PS51910">
    <property type="entry name" value="GH18_2"/>
    <property type="match status" value="1"/>
</dbReference>
<evidence type="ECO:0000313" key="14">
    <source>
        <dbReference type="Proteomes" id="UP001305647"/>
    </source>
</evidence>
<dbReference type="SUPFAM" id="SSF51445">
    <property type="entry name" value="(Trans)glycosidases"/>
    <property type="match status" value="1"/>
</dbReference>
<dbReference type="InterPro" id="IPR017853">
    <property type="entry name" value="GH"/>
</dbReference>
<proteinExistence type="predicted"/>
<dbReference type="CDD" id="cd11577">
    <property type="entry name" value="GH71"/>
    <property type="match status" value="1"/>
</dbReference>
<keyword evidence="6" id="KW-0146">Chitin degradation</keyword>
<organism evidence="13 14">
    <name type="scientific">Parathielavia hyrcaniae</name>
    <dbReference type="NCBI Taxonomy" id="113614"/>
    <lineage>
        <taxon>Eukaryota</taxon>
        <taxon>Fungi</taxon>
        <taxon>Dikarya</taxon>
        <taxon>Ascomycota</taxon>
        <taxon>Pezizomycotina</taxon>
        <taxon>Sordariomycetes</taxon>
        <taxon>Sordariomycetidae</taxon>
        <taxon>Sordariales</taxon>
        <taxon>Chaetomiaceae</taxon>
        <taxon>Parathielavia</taxon>
    </lineage>
</organism>
<keyword evidence="5 10" id="KW-0378">Hydrolase</keyword>
<evidence type="ECO:0000313" key="13">
    <source>
        <dbReference type="EMBL" id="KAK4097653.1"/>
    </source>
</evidence>
<evidence type="ECO:0000256" key="5">
    <source>
        <dbReference type="ARBA" id="ARBA00022801"/>
    </source>
</evidence>
<dbReference type="PANTHER" id="PTHR11177">
    <property type="entry name" value="CHITINASE"/>
    <property type="match status" value="1"/>
</dbReference>
<dbReference type="PROSITE" id="PS01095">
    <property type="entry name" value="GH18_1"/>
    <property type="match status" value="1"/>
</dbReference>
<keyword evidence="9" id="KW-0624">Polysaccharide degradation</keyword>
<dbReference type="EC" id="3.2.1.14" evidence="3"/>
<comment type="catalytic activity">
    <reaction evidence="1">
        <text>Random endo-hydrolysis of N-acetyl-beta-D-glucosaminide (1-&gt;4)-beta-linkages in chitin and chitodextrins.</text>
        <dbReference type="EC" id="3.2.1.14"/>
    </reaction>
</comment>
<reference evidence="13" key="1">
    <citation type="journal article" date="2023" name="Mol. Phylogenet. Evol.">
        <title>Genome-scale phylogeny and comparative genomics of the fungal order Sordariales.</title>
        <authorList>
            <person name="Hensen N."/>
            <person name="Bonometti L."/>
            <person name="Westerberg I."/>
            <person name="Brannstrom I.O."/>
            <person name="Guillou S."/>
            <person name="Cros-Aarteil S."/>
            <person name="Calhoun S."/>
            <person name="Haridas S."/>
            <person name="Kuo A."/>
            <person name="Mondo S."/>
            <person name="Pangilinan J."/>
            <person name="Riley R."/>
            <person name="LaButti K."/>
            <person name="Andreopoulos B."/>
            <person name="Lipzen A."/>
            <person name="Chen C."/>
            <person name="Yan M."/>
            <person name="Daum C."/>
            <person name="Ng V."/>
            <person name="Clum A."/>
            <person name="Steindorff A."/>
            <person name="Ohm R.A."/>
            <person name="Martin F."/>
            <person name="Silar P."/>
            <person name="Natvig D.O."/>
            <person name="Lalanne C."/>
            <person name="Gautier V."/>
            <person name="Ament-Velasquez S.L."/>
            <person name="Kruys A."/>
            <person name="Hutchinson M.I."/>
            <person name="Powell A.J."/>
            <person name="Barry K."/>
            <person name="Miller A.N."/>
            <person name="Grigoriev I.V."/>
            <person name="Debuchy R."/>
            <person name="Gladieux P."/>
            <person name="Hiltunen Thoren M."/>
            <person name="Johannesson H."/>
        </authorList>
    </citation>
    <scope>NUCLEOTIDE SEQUENCE</scope>
    <source>
        <strain evidence="13">CBS 757.83</strain>
    </source>
</reference>
<feature type="chain" id="PRO_5042952484" description="chitinase" evidence="11">
    <location>
        <begin position="21"/>
        <end position="738"/>
    </location>
</feature>
<comment type="caution">
    <text evidence="13">The sequence shown here is derived from an EMBL/GenBank/DDBJ whole genome shotgun (WGS) entry which is preliminary data.</text>
</comment>
<evidence type="ECO:0000256" key="8">
    <source>
        <dbReference type="ARBA" id="ARBA00023295"/>
    </source>
</evidence>
<evidence type="ECO:0000256" key="3">
    <source>
        <dbReference type="ARBA" id="ARBA00012729"/>
    </source>
</evidence>
<evidence type="ECO:0000256" key="10">
    <source>
        <dbReference type="RuleBase" id="RU000489"/>
    </source>
</evidence>
<keyword evidence="4" id="KW-0964">Secreted</keyword>
<dbReference type="InterPro" id="IPR001579">
    <property type="entry name" value="Glyco_hydro_18_chit_AS"/>
</dbReference>
<dbReference type="GO" id="GO:0008061">
    <property type="term" value="F:chitin binding"/>
    <property type="evidence" value="ECO:0007669"/>
    <property type="project" value="InterPro"/>
</dbReference>
<dbReference type="AlphaFoldDB" id="A0AAN6PTU6"/>
<keyword evidence="8 10" id="KW-0326">Glycosidase</keyword>
<dbReference type="InterPro" id="IPR011583">
    <property type="entry name" value="Chitinase_II/V-like_cat"/>
</dbReference>
<dbReference type="Pfam" id="PF03659">
    <property type="entry name" value="Glyco_hydro_71"/>
    <property type="match status" value="2"/>
</dbReference>
<dbReference type="InterPro" id="IPR005197">
    <property type="entry name" value="Glyco_hydro_71"/>
</dbReference>
<dbReference type="GO" id="GO:0051118">
    <property type="term" value="F:glucan endo-1,3-alpha-glucosidase activity"/>
    <property type="evidence" value="ECO:0007669"/>
    <property type="project" value="InterPro"/>
</dbReference>
<dbReference type="Gene3D" id="3.20.20.80">
    <property type="entry name" value="Glycosidases"/>
    <property type="match status" value="2"/>
</dbReference>
<sequence>MLLFAATLLVLWLGAGGVQGKAVFAHFMLGNTASFDAARWTFQMNLARDAHIDAFALNIAYGWEDNEKQIGNAFSAAASAGFKLFFSFDYAGGTEPWPLETVRTLIRTYGKHAGYYQHNGLPLVSTFEGPGQANDWHIINSGDTSCFFIPGRATPSFLTGPTGKLNSTTYVDASYKLALGGKPYMMPVSPWFFTNMPGFDKNWLWNSGDLWYQRWQQISHYIGPLDDTQYEAFDRGKSPYNYVRSMPHDGWRVHLPFYIDLYRTGDRNGACADGETTCNTAGQLQYEYSPLDLMPDRLYFSALLTSYAELRVTFGGTTHVIKDWDATPDGGVGVYHASIPISSTFGPWDAVVVRNGVAIINYNVGQGVSASCPGGITNWNPLVTYARSSVAVSAQTPRTIAQQECIEGWGPDNFGALCSFTCSYGYCPSGACVCTNKGQARTKPKSTGVAGYPANGDSNYGGLCSFACNFGFCPPWTCHYGFCPMHSCKCTSQGPLKLPPAEMNVGKVTSNFGNDNGLCSFACKRGFCPSPECTSGNGAASGSESVDVVVAYFLARHMSSRGCDQRPASFVPTDSVTHINVAFLWINPDSFAVYPSRAFDVNMLQEMTSRKRQSPGLRVWISVGGWDFSNGRGSSTGTQDVFGNMAGSAANRAKFISNLALFMRQYALDGVDIDWEWPGAEDAANYALLLQDMRLYFDASQPAGTGWGISFTAPVDAAALARYDRTTMIASANWVNLL</sequence>
<dbReference type="GO" id="GO:0000272">
    <property type="term" value="P:polysaccharide catabolic process"/>
    <property type="evidence" value="ECO:0007669"/>
    <property type="project" value="UniProtKB-KW"/>
</dbReference>
<dbReference type="InterPro" id="IPR050314">
    <property type="entry name" value="Glycosyl_Hydrlase_18"/>
</dbReference>
<comment type="subcellular location">
    <subcellularLocation>
        <location evidence="2">Secreted</location>
    </subcellularLocation>
</comment>
<dbReference type="SMART" id="SM00636">
    <property type="entry name" value="Glyco_18"/>
    <property type="match status" value="1"/>
</dbReference>
<name>A0AAN6PTU6_9PEZI</name>
<dbReference type="PANTHER" id="PTHR11177:SF397">
    <property type="entry name" value="CHITINASE"/>
    <property type="match status" value="1"/>
</dbReference>
<dbReference type="Pfam" id="PF00704">
    <property type="entry name" value="Glyco_hydro_18"/>
    <property type="match status" value="1"/>
</dbReference>
<dbReference type="GO" id="GO:0005576">
    <property type="term" value="C:extracellular region"/>
    <property type="evidence" value="ECO:0007669"/>
    <property type="project" value="UniProtKB-SubCell"/>
</dbReference>
<dbReference type="EMBL" id="MU863670">
    <property type="protein sequence ID" value="KAK4097653.1"/>
    <property type="molecule type" value="Genomic_DNA"/>
</dbReference>
<dbReference type="Proteomes" id="UP001305647">
    <property type="component" value="Unassembled WGS sequence"/>
</dbReference>
<reference evidence="13" key="2">
    <citation type="submission" date="2023-05" db="EMBL/GenBank/DDBJ databases">
        <authorList>
            <consortium name="Lawrence Berkeley National Laboratory"/>
            <person name="Steindorff A."/>
            <person name="Hensen N."/>
            <person name="Bonometti L."/>
            <person name="Westerberg I."/>
            <person name="Brannstrom I.O."/>
            <person name="Guillou S."/>
            <person name="Cros-Aarteil S."/>
            <person name="Calhoun S."/>
            <person name="Haridas S."/>
            <person name="Kuo A."/>
            <person name="Mondo S."/>
            <person name="Pangilinan J."/>
            <person name="Riley R."/>
            <person name="Labutti K."/>
            <person name="Andreopoulos B."/>
            <person name="Lipzen A."/>
            <person name="Chen C."/>
            <person name="Yanf M."/>
            <person name="Daum C."/>
            <person name="Ng V."/>
            <person name="Clum A."/>
            <person name="Ohm R."/>
            <person name="Martin F."/>
            <person name="Silar P."/>
            <person name="Natvig D."/>
            <person name="Lalanne C."/>
            <person name="Gautier V."/>
            <person name="Ament-Velasquez S.L."/>
            <person name="Kruys A."/>
            <person name="Hutchinson M.I."/>
            <person name="Powell A.J."/>
            <person name="Barry K."/>
            <person name="Miller A.N."/>
            <person name="Grigoriev I.V."/>
            <person name="Debuchy R."/>
            <person name="Gladieux P."/>
            <person name="Thoren M.H."/>
            <person name="Johannesson H."/>
        </authorList>
    </citation>
    <scope>NUCLEOTIDE SEQUENCE</scope>
    <source>
        <strain evidence="13">CBS 757.83</strain>
    </source>
</reference>
<accession>A0AAN6PTU6</accession>
<evidence type="ECO:0000259" key="12">
    <source>
        <dbReference type="PROSITE" id="PS51910"/>
    </source>
</evidence>
<protein>
    <recommendedName>
        <fullName evidence="3">chitinase</fullName>
        <ecNumber evidence="3">3.2.1.14</ecNumber>
    </recommendedName>
</protein>
<gene>
    <name evidence="13" type="ORF">N658DRAFT_489013</name>
</gene>
<dbReference type="InterPro" id="IPR001223">
    <property type="entry name" value="Glyco_hydro18_cat"/>
</dbReference>
<dbReference type="CDD" id="cd00598">
    <property type="entry name" value="GH18_chitinase-like"/>
    <property type="match status" value="1"/>
</dbReference>
<evidence type="ECO:0000256" key="4">
    <source>
        <dbReference type="ARBA" id="ARBA00022525"/>
    </source>
</evidence>
<keyword evidence="7" id="KW-0119">Carbohydrate metabolism</keyword>
<evidence type="ECO:0000256" key="1">
    <source>
        <dbReference type="ARBA" id="ARBA00000822"/>
    </source>
</evidence>
<dbReference type="GO" id="GO:0006032">
    <property type="term" value="P:chitin catabolic process"/>
    <property type="evidence" value="ECO:0007669"/>
    <property type="project" value="UniProtKB-KW"/>
</dbReference>
<evidence type="ECO:0000256" key="9">
    <source>
        <dbReference type="ARBA" id="ARBA00023326"/>
    </source>
</evidence>
<evidence type="ECO:0000256" key="6">
    <source>
        <dbReference type="ARBA" id="ARBA00023024"/>
    </source>
</evidence>
<keyword evidence="11" id="KW-0732">Signal</keyword>